<evidence type="ECO:0000256" key="4">
    <source>
        <dbReference type="SAM" id="Phobius"/>
    </source>
</evidence>
<evidence type="ECO:0000256" key="2">
    <source>
        <dbReference type="ARBA" id="ARBA00022963"/>
    </source>
</evidence>
<keyword evidence="2" id="KW-0442">Lipid degradation</keyword>
<organism evidence="5 6">
    <name type="scientific">Paenibacillus silagei</name>
    <dbReference type="NCBI Taxonomy" id="1670801"/>
    <lineage>
        <taxon>Bacteria</taxon>
        <taxon>Bacillati</taxon>
        <taxon>Bacillota</taxon>
        <taxon>Bacilli</taxon>
        <taxon>Bacillales</taxon>
        <taxon>Paenibacillaceae</taxon>
        <taxon>Paenibacillus</taxon>
    </lineage>
</organism>
<evidence type="ECO:0000256" key="3">
    <source>
        <dbReference type="ARBA" id="ARBA00023098"/>
    </source>
</evidence>
<dbReference type="Pfam" id="PF03403">
    <property type="entry name" value="PAF-AH_p_II"/>
    <property type="match status" value="2"/>
</dbReference>
<dbReference type="SUPFAM" id="SSF53474">
    <property type="entry name" value="alpha/beta-Hydrolases"/>
    <property type="match status" value="1"/>
</dbReference>
<feature type="transmembrane region" description="Helical" evidence="4">
    <location>
        <begin position="6"/>
        <end position="21"/>
    </location>
</feature>
<accession>A0ABS4P3G5</accession>
<sequence>MRIFEIIVIVVILAVTAGMIGTKKNRRLDTLMLLAVVMAVMLHGVLENYRIQMAPAYAAALWLVTILGFRLVRRPRTGQPKRYAKLWKSLLLICILLLSGVSVYASRLLPMFTQPEPTGQYAIGTIARELTDEQRDETLSAEEGGKRKLMVNVWYPADPDQTEGKPKEHYPSALGEAIGLVFGLPKQLFSHVTDIPTHVTDGVKLSAQEPSYPVLLFSPGIRSTRFQSMSIIEELVSHGYIVVGIDHPYTSAKVTYPDGASVYYVPDPEFDTSAELYNHNVNGIAIRTADASFVLDTLTEWNIQDPNGLFQGKLDLTRAGIFGHSYGGATTAEALAQDKRFKAGVSLEGGFWGKVAREGLTQPFMYMMSGTTAQNLAHPEANTDPLIYEEFTPDLKSVMSRSTRDTYYLTVDHFIHQSFTDIALLSPSLFANGLDPVHTVDISRTYVLSFFDQYLLDEPQALLNGPSAEYPEVSFEPAYTHKRP</sequence>
<keyword evidence="4" id="KW-0472">Membrane</keyword>
<keyword evidence="4" id="KW-0812">Transmembrane</keyword>
<keyword evidence="6" id="KW-1185">Reference proteome</keyword>
<reference evidence="5 6" key="1">
    <citation type="submission" date="2021-03" db="EMBL/GenBank/DDBJ databases">
        <title>Genomic Encyclopedia of Type Strains, Phase IV (KMG-IV): sequencing the most valuable type-strain genomes for metagenomic binning, comparative biology and taxonomic classification.</title>
        <authorList>
            <person name="Goeker M."/>
        </authorList>
    </citation>
    <scope>NUCLEOTIDE SEQUENCE [LARGE SCALE GENOMIC DNA]</scope>
    <source>
        <strain evidence="5 6">DSM 101953</strain>
    </source>
</reference>
<feature type="transmembrane region" description="Helical" evidence="4">
    <location>
        <begin position="84"/>
        <end position="105"/>
    </location>
</feature>
<feature type="transmembrane region" description="Helical" evidence="4">
    <location>
        <begin position="52"/>
        <end position="72"/>
    </location>
</feature>
<protein>
    <submittedName>
        <fullName evidence="5">Dienelactone hydrolase</fullName>
    </submittedName>
</protein>
<dbReference type="GO" id="GO:0016787">
    <property type="term" value="F:hydrolase activity"/>
    <property type="evidence" value="ECO:0007669"/>
    <property type="project" value="UniProtKB-KW"/>
</dbReference>
<dbReference type="RefSeq" id="WP_209879776.1">
    <property type="nucleotide sequence ID" value="NZ_JAGGLV010000042.1"/>
</dbReference>
<dbReference type="Proteomes" id="UP000773462">
    <property type="component" value="Unassembled WGS sequence"/>
</dbReference>
<evidence type="ECO:0000313" key="5">
    <source>
        <dbReference type="EMBL" id="MBP2116316.1"/>
    </source>
</evidence>
<keyword evidence="3" id="KW-0443">Lipid metabolism</keyword>
<proteinExistence type="predicted"/>
<gene>
    <name evidence="5" type="ORF">J2Z70_006546</name>
</gene>
<dbReference type="EMBL" id="JAGGLV010000042">
    <property type="protein sequence ID" value="MBP2116316.1"/>
    <property type="molecule type" value="Genomic_DNA"/>
</dbReference>
<name>A0ABS4P3G5_9BACL</name>
<dbReference type="InterPro" id="IPR029058">
    <property type="entry name" value="AB_hydrolase_fold"/>
</dbReference>
<keyword evidence="4" id="KW-1133">Transmembrane helix</keyword>
<keyword evidence="1 5" id="KW-0378">Hydrolase</keyword>
<dbReference type="PANTHER" id="PTHR10272:SF0">
    <property type="entry name" value="PLATELET-ACTIVATING FACTOR ACETYLHYDROLASE"/>
    <property type="match status" value="1"/>
</dbReference>
<dbReference type="Gene3D" id="3.40.50.1820">
    <property type="entry name" value="alpha/beta hydrolase"/>
    <property type="match status" value="1"/>
</dbReference>
<evidence type="ECO:0000256" key="1">
    <source>
        <dbReference type="ARBA" id="ARBA00022801"/>
    </source>
</evidence>
<comment type="caution">
    <text evidence="5">The sequence shown here is derived from an EMBL/GenBank/DDBJ whole genome shotgun (WGS) entry which is preliminary data.</text>
</comment>
<dbReference type="PANTHER" id="PTHR10272">
    <property type="entry name" value="PLATELET-ACTIVATING FACTOR ACETYLHYDROLASE"/>
    <property type="match status" value="1"/>
</dbReference>
<evidence type="ECO:0000313" key="6">
    <source>
        <dbReference type="Proteomes" id="UP000773462"/>
    </source>
</evidence>
<feature type="transmembrane region" description="Helical" evidence="4">
    <location>
        <begin position="28"/>
        <end position="46"/>
    </location>
</feature>